<name>A0A1M4SSF5_9GAMM</name>
<dbReference type="InterPro" id="IPR043128">
    <property type="entry name" value="Rev_trsase/Diguanyl_cyclase"/>
</dbReference>
<dbReference type="STRING" id="213588.SAMN02745204_00256"/>
<feature type="domain" description="GGDEF" evidence="5">
    <location>
        <begin position="133"/>
        <end position="266"/>
    </location>
</feature>
<dbReference type="InterPro" id="IPR029787">
    <property type="entry name" value="Nucleotide_cyclase"/>
</dbReference>
<dbReference type="GO" id="GO:0052621">
    <property type="term" value="F:diguanylate cyclase activity"/>
    <property type="evidence" value="ECO:0007669"/>
    <property type="project" value="UniProtKB-EC"/>
</dbReference>
<dbReference type="Pfam" id="PF00990">
    <property type="entry name" value="GGDEF"/>
    <property type="match status" value="1"/>
</dbReference>
<evidence type="ECO:0000256" key="4">
    <source>
        <dbReference type="SAM" id="Phobius"/>
    </source>
</evidence>
<dbReference type="Gene3D" id="3.30.70.270">
    <property type="match status" value="1"/>
</dbReference>
<keyword evidence="7" id="KW-1185">Reference proteome</keyword>
<keyword evidence="3" id="KW-0175">Coiled coil</keyword>
<accession>A0A1M4SSF5</accession>
<comment type="cofactor">
    <cofactor evidence="1">
        <name>Mg(2+)</name>
        <dbReference type="ChEBI" id="CHEBI:18420"/>
    </cofactor>
</comment>
<dbReference type="SUPFAM" id="SSF55073">
    <property type="entry name" value="Nucleotide cyclase"/>
    <property type="match status" value="1"/>
</dbReference>
<dbReference type="GO" id="GO:0043709">
    <property type="term" value="P:cell adhesion involved in single-species biofilm formation"/>
    <property type="evidence" value="ECO:0007669"/>
    <property type="project" value="TreeGrafter"/>
</dbReference>
<dbReference type="CDD" id="cd01949">
    <property type="entry name" value="GGDEF"/>
    <property type="match status" value="1"/>
</dbReference>
<protein>
    <recommendedName>
        <fullName evidence="2">diguanylate cyclase</fullName>
        <ecNumber evidence="2">2.7.7.65</ecNumber>
    </recommendedName>
</protein>
<dbReference type="GO" id="GO:1902201">
    <property type="term" value="P:negative regulation of bacterial-type flagellum-dependent cell motility"/>
    <property type="evidence" value="ECO:0007669"/>
    <property type="project" value="TreeGrafter"/>
</dbReference>
<keyword evidence="4" id="KW-0472">Membrane</keyword>
<dbReference type="PANTHER" id="PTHR45138:SF24">
    <property type="entry name" value="DIGUANYLATE CYCLASE DGCC-RELATED"/>
    <property type="match status" value="1"/>
</dbReference>
<dbReference type="EC" id="2.7.7.65" evidence="2"/>
<reference evidence="7" key="1">
    <citation type="submission" date="2016-11" db="EMBL/GenBank/DDBJ databases">
        <authorList>
            <person name="Varghese N."/>
            <person name="Submissions S."/>
        </authorList>
    </citation>
    <scope>NUCLEOTIDE SEQUENCE [LARGE SCALE GENOMIC DNA]</scope>
    <source>
        <strain evidence="7">DSM 14834</strain>
    </source>
</reference>
<evidence type="ECO:0000259" key="5">
    <source>
        <dbReference type="PROSITE" id="PS50887"/>
    </source>
</evidence>
<dbReference type="OrthoDB" id="9803824at2"/>
<organism evidence="6 7">
    <name type="scientific">Thermomonas hydrothermalis</name>
    <dbReference type="NCBI Taxonomy" id="213588"/>
    <lineage>
        <taxon>Bacteria</taxon>
        <taxon>Pseudomonadati</taxon>
        <taxon>Pseudomonadota</taxon>
        <taxon>Gammaproteobacteria</taxon>
        <taxon>Lysobacterales</taxon>
        <taxon>Lysobacteraceae</taxon>
        <taxon>Thermomonas</taxon>
    </lineage>
</organism>
<dbReference type="EMBL" id="FQUK01000003">
    <property type="protein sequence ID" value="SHE35115.1"/>
    <property type="molecule type" value="Genomic_DNA"/>
</dbReference>
<sequence length="266" mass="28752">MMQAGGVGIGLMVPQAPPAAMAAAGVPGWQVIIAVLLALALGVVLAYALGGRTRRQVAHLAKTLAAREAELRRQGEQVLALLQERDALTARMEEREREFSRLASEDALTGLPNGRAFDEQLALQFSRSKRHGQPLSLVLLDIDHLKQINDNWSHAVGDHVLVEAARLLRSVCRRSDLPARLGGDTFAVLLTDTDREGGWRLCERLQRAFASHAGWNLNGVGPNYVTFSAGLVAIGPEDEAPVQLFQRCDRALYLARQAGGARTGLG</sequence>
<dbReference type="RefSeq" id="WP_072754832.1">
    <property type="nucleotide sequence ID" value="NZ_FQUK01000003.1"/>
</dbReference>
<dbReference type="PANTHER" id="PTHR45138">
    <property type="entry name" value="REGULATORY COMPONENTS OF SENSORY TRANSDUCTION SYSTEM"/>
    <property type="match status" value="1"/>
</dbReference>
<dbReference type="InterPro" id="IPR050469">
    <property type="entry name" value="Diguanylate_Cyclase"/>
</dbReference>
<evidence type="ECO:0000313" key="7">
    <source>
        <dbReference type="Proteomes" id="UP000242857"/>
    </source>
</evidence>
<keyword evidence="4" id="KW-1133">Transmembrane helix</keyword>
<dbReference type="AlphaFoldDB" id="A0A1M4SSF5"/>
<evidence type="ECO:0000256" key="3">
    <source>
        <dbReference type="SAM" id="Coils"/>
    </source>
</evidence>
<gene>
    <name evidence="6" type="ORF">SAMN02745204_00256</name>
</gene>
<dbReference type="GO" id="GO:0005886">
    <property type="term" value="C:plasma membrane"/>
    <property type="evidence" value="ECO:0007669"/>
    <property type="project" value="TreeGrafter"/>
</dbReference>
<dbReference type="SMART" id="SM00267">
    <property type="entry name" value="GGDEF"/>
    <property type="match status" value="1"/>
</dbReference>
<evidence type="ECO:0000256" key="2">
    <source>
        <dbReference type="ARBA" id="ARBA00012528"/>
    </source>
</evidence>
<dbReference type="InterPro" id="IPR000160">
    <property type="entry name" value="GGDEF_dom"/>
</dbReference>
<feature type="transmembrane region" description="Helical" evidence="4">
    <location>
        <begin position="32"/>
        <end position="50"/>
    </location>
</feature>
<dbReference type="Proteomes" id="UP000242857">
    <property type="component" value="Unassembled WGS sequence"/>
</dbReference>
<evidence type="ECO:0000313" key="6">
    <source>
        <dbReference type="EMBL" id="SHE35115.1"/>
    </source>
</evidence>
<evidence type="ECO:0000256" key="1">
    <source>
        <dbReference type="ARBA" id="ARBA00001946"/>
    </source>
</evidence>
<dbReference type="NCBIfam" id="TIGR00254">
    <property type="entry name" value="GGDEF"/>
    <property type="match status" value="1"/>
</dbReference>
<dbReference type="PROSITE" id="PS50887">
    <property type="entry name" value="GGDEF"/>
    <property type="match status" value="1"/>
</dbReference>
<keyword evidence="4" id="KW-0812">Transmembrane</keyword>
<proteinExistence type="predicted"/>
<feature type="coiled-coil region" evidence="3">
    <location>
        <begin position="78"/>
        <end position="105"/>
    </location>
</feature>
<dbReference type="FunFam" id="3.30.70.270:FF:000001">
    <property type="entry name" value="Diguanylate cyclase domain protein"/>
    <property type="match status" value="1"/>
</dbReference>